<name>A0AAE8BLW3_9CAUD</name>
<dbReference type="Gene3D" id="1.10.260.40">
    <property type="entry name" value="lambda repressor-like DNA-binding domains"/>
    <property type="match status" value="1"/>
</dbReference>
<dbReference type="SUPFAM" id="SSF47413">
    <property type="entry name" value="lambda repressor-like DNA-binding domains"/>
    <property type="match status" value="1"/>
</dbReference>
<evidence type="ECO:0000313" key="1">
    <source>
        <dbReference type="EMBL" id="QYW06337.1"/>
    </source>
</evidence>
<accession>A0AAE8BLW3</accession>
<keyword evidence="2" id="KW-1185">Reference proteome</keyword>
<dbReference type="Proteomes" id="UP000827858">
    <property type="component" value="Segment"/>
</dbReference>
<gene>
    <name evidence="1" type="ORF">M163_p47</name>
</gene>
<organism evidence="1 2">
    <name type="scientific">Shewanella phage vB_SspM_M16-3</name>
    <dbReference type="NCBI Taxonomy" id="2866684"/>
    <lineage>
        <taxon>Viruses</taxon>
        <taxon>Duplodnaviria</taxon>
        <taxon>Heunggongvirae</taxon>
        <taxon>Uroviricota</taxon>
        <taxon>Caudoviricetes</taxon>
        <taxon>Peduoviridae</taxon>
        <taxon>Arsenicumvirus</taxon>
        <taxon>Arsenicumvirus M163</taxon>
    </lineage>
</organism>
<sequence length="77" mass="8639">MSSIKKAVNIIGGQTKLARHLETHQTAVWNWVHRHGQAPAKYIQRIAALTNNEVTVDQLLADHEKNLVKGSKEGMQQ</sequence>
<dbReference type="EMBL" id="MZ568829">
    <property type="protein sequence ID" value="QYW06337.1"/>
    <property type="molecule type" value="Genomic_DNA"/>
</dbReference>
<reference evidence="1" key="1">
    <citation type="submission" date="2021-07" db="EMBL/GenBank/DDBJ databases">
        <title>Identification, Characterization, and Genomic Analysis of Novel Shewanella Virulent Phage from a Gold Mine.</title>
        <authorList>
            <person name="Bujak K."/>
            <person name="Decewicz P."/>
            <person name="Radlinska M."/>
        </authorList>
    </citation>
    <scope>NUCLEOTIDE SEQUENCE</scope>
</reference>
<dbReference type="Pfam" id="PF15943">
    <property type="entry name" value="YdaS_toxin"/>
    <property type="match status" value="1"/>
</dbReference>
<dbReference type="InterPro" id="IPR031856">
    <property type="entry name" value="YdaS_toxin-like"/>
</dbReference>
<protein>
    <submittedName>
        <fullName evidence="1">Transcriptional regulator</fullName>
    </submittedName>
</protein>
<evidence type="ECO:0000313" key="2">
    <source>
        <dbReference type="Proteomes" id="UP000827858"/>
    </source>
</evidence>
<dbReference type="GO" id="GO:0003677">
    <property type="term" value="F:DNA binding"/>
    <property type="evidence" value="ECO:0007669"/>
    <property type="project" value="InterPro"/>
</dbReference>
<dbReference type="InterPro" id="IPR010982">
    <property type="entry name" value="Lambda_DNA-bd_dom_sf"/>
</dbReference>
<proteinExistence type="predicted"/>